<dbReference type="Proteomes" id="UP000667802">
    <property type="component" value="Unassembled WGS sequence"/>
</dbReference>
<proteinExistence type="predicted"/>
<dbReference type="RefSeq" id="WP_208344414.1">
    <property type="nucleotide sequence ID" value="NZ_CAWQFN010000500.1"/>
</dbReference>
<comment type="caution">
    <text evidence="1">The sequence shown here is derived from an EMBL/GenBank/DDBJ whole genome shotgun (WGS) entry which is preliminary data.</text>
</comment>
<dbReference type="InterPro" id="IPR024507">
    <property type="entry name" value="AtzH-like"/>
</dbReference>
<organism evidence="1 2">
    <name type="scientific">Aetokthonos hydrillicola Thurmond2011</name>
    <dbReference type="NCBI Taxonomy" id="2712845"/>
    <lineage>
        <taxon>Bacteria</taxon>
        <taxon>Bacillati</taxon>
        <taxon>Cyanobacteriota</taxon>
        <taxon>Cyanophyceae</taxon>
        <taxon>Nostocales</taxon>
        <taxon>Hapalosiphonaceae</taxon>
        <taxon>Aetokthonos</taxon>
    </lineage>
</organism>
<keyword evidence="2" id="KW-1185">Reference proteome</keyword>
<protein>
    <submittedName>
        <fullName evidence="1">Oxalurate catabolism protein HpxZ</fullName>
    </submittedName>
</protein>
<dbReference type="InterPro" id="IPR032710">
    <property type="entry name" value="NTF2-like_dom_sf"/>
</dbReference>
<dbReference type="EMBL" id="JAALHA020000035">
    <property type="protein sequence ID" value="MDR9900478.1"/>
    <property type="molecule type" value="Genomic_DNA"/>
</dbReference>
<gene>
    <name evidence="1" type="primary">hpxZ</name>
    <name evidence="1" type="ORF">G7B40_038920</name>
</gene>
<dbReference type="NCBIfam" id="NF033625">
    <property type="entry name" value="HpxZ"/>
    <property type="match status" value="1"/>
</dbReference>
<sequence length="140" mass="15910">MSEDNANKTLLPQLQINIPEVVAEVTEAFNRYEQALVTNDVSVLDELFFNSPNTIRYGASEESIGYQAIQEFRQGRNPTNLARNLHNTVITTYGHDFAIASTEFTRDTSPNKLGRQQQTWVRTAQGWRIVAAHVSIREQQ</sequence>
<dbReference type="AlphaFoldDB" id="A0AAP5IHS2"/>
<dbReference type="Pfam" id="PF11533">
    <property type="entry name" value="AtzH-like"/>
    <property type="match status" value="1"/>
</dbReference>
<name>A0AAP5IHS2_9CYAN</name>
<evidence type="ECO:0000313" key="1">
    <source>
        <dbReference type="EMBL" id="MDR9900478.1"/>
    </source>
</evidence>
<reference evidence="2" key="1">
    <citation type="journal article" date="2021" name="Science">
        <title>Hunting the eagle killer: A cyanobacterial neurotoxin causes vacuolar myelinopathy.</title>
        <authorList>
            <person name="Breinlinger S."/>
            <person name="Phillips T.J."/>
            <person name="Haram B.N."/>
            <person name="Mares J."/>
            <person name="Martinez Yerena J.A."/>
            <person name="Hrouzek P."/>
            <person name="Sobotka R."/>
            <person name="Henderson W.M."/>
            <person name="Schmieder P."/>
            <person name="Williams S.M."/>
            <person name="Lauderdale J.D."/>
            <person name="Wilde H.D."/>
            <person name="Gerrin W."/>
            <person name="Kust A."/>
            <person name="Washington J.W."/>
            <person name="Wagner C."/>
            <person name="Geier B."/>
            <person name="Liebeke M."/>
            <person name="Enke H."/>
            <person name="Niedermeyer T.H.J."/>
            <person name="Wilde S.B."/>
        </authorList>
    </citation>
    <scope>NUCLEOTIDE SEQUENCE [LARGE SCALE GENOMIC DNA]</scope>
    <source>
        <strain evidence="2">Thurmond2011</strain>
    </source>
</reference>
<accession>A0AAP5IHS2</accession>
<dbReference type="Gene3D" id="3.10.450.50">
    <property type="match status" value="1"/>
</dbReference>
<dbReference type="SUPFAM" id="SSF54427">
    <property type="entry name" value="NTF2-like"/>
    <property type="match status" value="1"/>
</dbReference>
<evidence type="ECO:0000313" key="2">
    <source>
        <dbReference type="Proteomes" id="UP000667802"/>
    </source>
</evidence>